<evidence type="ECO:0008006" key="5">
    <source>
        <dbReference type="Google" id="ProtNLM"/>
    </source>
</evidence>
<dbReference type="PROSITE" id="PS50005">
    <property type="entry name" value="TPR"/>
    <property type="match status" value="1"/>
</dbReference>
<feature type="region of interest" description="Disordered" evidence="2">
    <location>
        <begin position="710"/>
        <end position="755"/>
    </location>
</feature>
<dbReference type="SMART" id="SM00028">
    <property type="entry name" value="TPR"/>
    <property type="match status" value="3"/>
</dbReference>
<feature type="compositionally biased region" description="Low complexity" evidence="2">
    <location>
        <begin position="1"/>
        <end position="17"/>
    </location>
</feature>
<evidence type="ECO:0000256" key="1">
    <source>
        <dbReference type="PROSITE-ProRule" id="PRU00339"/>
    </source>
</evidence>
<dbReference type="Proteomes" id="UP000694044">
    <property type="component" value="Unassembled WGS sequence"/>
</dbReference>
<evidence type="ECO:0000256" key="2">
    <source>
        <dbReference type="SAM" id="MobiDB-lite"/>
    </source>
</evidence>
<dbReference type="InterPro" id="IPR050754">
    <property type="entry name" value="FKBP4/5/8-like"/>
</dbReference>
<feature type="region of interest" description="Disordered" evidence="2">
    <location>
        <begin position="549"/>
        <end position="670"/>
    </location>
</feature>
<feature type="region of interest" description="Disordered" evidence="2">
    <location>
        <begin position="963"/>
        <end position="985"/>
    </location>
</feature>
<feature type="region of interest" description="Disordered" evidence="2">
    <location>
        <begin position="466"/>
        <end position="499"/>
    </location>
</feature>
<feature type="compositionally biased region" description="Low complexity" evidence="2">
    <location>
        <begin position="973"/>
        <end position="985"/>
    </location>
</feature>
<protein>
    <recommendedName>
        <fullName evidence="5">Tetratricopeptide repeat protein</fullName>
    </recommendedName>
</protein>
<accession>A0A8T1V9V9</accession>
<dbReference type="Pfam" id="PF14559">
    <property type="entry name" value="TPR_19"/>
    <property type="match status" value="1"/>
</dbReference>
<reference evidence="3" key="1">
    <citation type="submission" date="2021-02" db="EMBL/GenBank/DDBJ databases">
        <authorList>
            <person name="Palmer J.M."/>
        </authorList>
    </citation>
    <scope>NUCLEOTIDE SEQUENCE</scope>
    <source>
        <strain evidence="3">SCRP734</strain>
    </source>
</reference>
<proteinExistence type="predicted"/>
<feature type="compositionally biased region" description="Basic and acidic residues" evidence="2">
    <location>
        <begin position="466"/>
        <end position="483"/>
    </location>
</feature>
<keyword evidence="1" id="KW-0802">TPR repeat</keyword>
<dbReference type="OrthoDB" id="2017782at2759"/>
<dbReference type="PANTHER" id="PTHR46512">
    <property type="entry name" value="PEPTIDYLPROLYL ISOMERASE"/>
    <property type="match status" value="1"/>
</dbReference>
<sequence length="985" mass="107362">MMPRRTTSRVSSRTIRTLIEEAEDVDDEEEEDVVERDPVEQVEPDTDMVTVTVTVVQPATHIRPRQHLIRRSSSAVDRVTIAAPQEENKDGGDKSLRPRFLQERSATIVHISPQTMDPSRVPRSKASAFLLGVVAKAKGAGGDDGRCSPLEPLRPGVTNTLPYVPKQGIGRGVPLRMAAGRNTRHSGHQVSIGPSPDLLDGGIPEAARKRRVSASQEHIAAVVRALRASKQQMQQQLDILHSILRFINATERDAEGKRQVLKEIVDVGVIPELASIMREFRFHTGLQVCVMSILSALAEESPVNAYRMSELNLKKLLQKTAAVHATEDQLVMLALSLVHAIEDSKHTVNIPAYQAEKAAKVRRQSATYTDLVVAAITPKSRPALSPPSSATSRRVDHQGVAATEIARSRALISSASSTKSGLGLEKSSLGQPAGRQHQVFALDVAPPALSTNYRLLFSQKLRKAPLRVESDKKEPIRTGDPQEKRHRPASSPTRRPLPLDLTSRTLAAAIYSGGPVFVEPSPLSKRLAYRGSFSAGGIRRKLSIPRKIQGVQTERLPPTLVSTSPSPAQPTSISLRSEKAEASPVKSSTAPVIEGDPIVRGTEENDSSEEGASSERREELGKKKKEEDDDDDEKEEEESYEDDFDTTGDDEGGAEKKMPSRHDSSQIGSDGELMDIIHGKSDEDSARSASLTTAVTVEAATTIQRHTRGLLVRRELARPSRSKSAERAFAKTASRMTNSGKREKLRPKGAGNKGKRIPLSARAHRQLHCQGSSRCGNLRIETGLRSVRPVTAMSPALRATSKVSAPGMIGAPQQRQEMNNQLVSPSRSLQLGFPLAKHESLQRIQTLYAEGLQHHKENHLGLAAECYEKALATPGGPSFASLHVNLGSALLAQNKFSEALASLEQAQRIQPNNVKAMYNYSLALLHLDRPPEAQRLLRHLLELDPTHENAILALSHLQGSPSIISSKHDDSPTTTTSFVMNTTNT</sequence>
<feature type="repeat" description="TPR" evidence="1">
    <location>
        <begin position="880"/>
        <end position="913"/>
    </location>
</feature>
<dbReference type="PANTHER" id="PTHR46512:SF10">
    <property type="entry name" value="FK506-BINDING PROTEIN-LIKE"/>
    <property type="match status" value="1"/>
</dbReference>
<dbReference type="AlphaFoldDB" id="A0A8T1V9V9"/>
<feature type="compositionally biased region" description="Low complexity" evidence="2">
    <location>
        <begin position="556"/>
        <end position="566"/>
    </location>
</feature>
<dbReference type="EMBL" id="JAGDFM010000482">
    <property type="protein sequence ID" value="KAG7377785.1"/>
    <property type="molecule type" value="Genomic_DNA"/>
</dbReference>
<keyword evidence="4" id="KW-1185">Reference proteome</keyword>
<feature type="region of interest" description="Disordered" evidence="2">
    <location>
        <begin position="1"/>
        <end position="40"/>
    </location>
</feature>
<comment type="caution">
    <text evidence="3">The sequence shown here is derived from an EMBL/GenBank/DDBJ whole genome shotgun (WGS) entry which is preliminary data.</text>
</comment>
<feature type="compositionally biased region" description="Basic and acidic residues" evidence="2">
    <location>
        <begin position="613"/>
        <end position="626"/>
    </location>
</feature>
<dbReference type="InterPro" id="IPR019734">
    <property type="entry name" value="TPR_rpt"/>
</dbReference>
<dbReference type="PROSITE" id="PS50096">
    <property type="entry name" value="IQ"/>
    <property type="match status" value="1"/>
</dbReference>
<evidence type="ECO:0000313" key="3">
    <source>
        <dbReference type="EMBL" id="KAG7377785.1"/>
    </source>
</evidence>
<feature type="compositionally biased region" description="Basic and acidic residues" evidence="2">
    <location>
        <begin position="712"/>
        <end position="729"/>
    </location>
</feature>
<evidence type="ECO:0000313" key="4">
    <source>
        <dbReference type="Proteomes" id="UP000694044"/>
    </source>
</evidence>
<feature type="compositionally biased region" description="Acidic residues" evidence="2">
    <location>
        <begin position="20"/>
        <end position="40"/>
    </location>
</feature>
<feature type="compositionally biased region" description="Acidic residues" evidence="2">
    <location>
        <begin position="627"/>
        <end position="652"/>
    </location>
</feature>
<gene>
    <name evidence="3" type="ORF">PHYPSEUDO_011020</name>
</gene>
<feature type="compositionally biased region" description="Basic and acidic residues" evidence="2">
    <location>
        <begin position="653"/>
        <end position="664"/>
    </location>
</feature>
<name>A0A8T1V9V9_9STRA</name>
<organism evidence="3 4">
    <name type="scientific">Phytophthora pseudosyringae</name>
    <dbReference type="NCBI Taxonomy" id="221518"/>
    <lineage>
        <taxon>Eukaryota</taxon>
        <taxon>Sar</taxon>
        <taxon>Stramenopiles</taxon>
        <taxon>Oomycota</taxon>
        <taxon>Peronosporomycetes</taxon>
        <taxon>Peronosporales</taxon>
        <taxon>Peronosporaceae</taxon>
        <taxon>Phytophthora</taxon>
    </lineage>
</organism>